<sequence length="61" mass="7040">MTYQTNPEISHSYDSGYRQTYEGKQIKVITVFSDIGVAIVEDEYGNIFDVKNSVIRTINYK</sequence>
<dbReference type="Proteomes" id="UP000593836">
    <property type="component" value="Chromosome"/>
</dbReference>
<dbReference type="AlphaFoldDB" id="A0A7S7M202"/>
<accession>A0A7S7M202</accession>
<reference evidence="1 2" key="1">
    <citation type="submission" date="2020-05" db="EMBL/GenBank/DDBJ databases">
        <title>Sulfurimonas marisnigri, sp. nov., and Sulfurimonas baltica, sp. nov., manganese oxide reducing chemolithoautotrophs of the class Epsilonproteobacteria isolated from the pelagic redoxclines of the Black and Baltic Seas and emended description of the genus Sulfurimonas.</title>
        <authorList>
            <person name="Henkel J.V."/>
            <person name="Laudan C."/>
            <person name="Werner J."/>
            <person name="Neu T."/>
            <person name="Plewe S."/>
            <person name="Sproer C."/>
            <person name="Bunk B."/>
            <person name="Schulz-Vogt H.N."/>
        </authorList>
    </citation>
    <scope>NUCLEOTIDE SEQUENCE [LARGE SCALE GENOMIC DNA]</scope>
    <source>
        <strain evidence="1 2">SoZ1</strain>
    </source>
</reference>
<organism evidence="1 2">
    <name type="scientific">Candidatus Sulfurimonas marisnigri</name>
    <dbReference type="NCBI Taxonomy" id="2740405"/>
    <lineage>
        <taxon>Bacteria</taxon>
        <taxon>Pseudomonadati</taxon>
        <taxon>Campylobacterota</taxon>
        <taxon>Epsilonproteobacteria</taxon>
        <taxon>Campylobacterales</taxon>
        <taxon>Sulfurimonadaceae</taxon>
        <taxon>Sulfurimonas</taxon>
    </lineage>
</organism>
<evidence type="ECO:0000313" key="1">
    <source>
        <dbReference type="EMBL" id="QOY55656.1"/>
    </source>
</evidence>
<gene>
    <name evidence="1" type="ORF">HUE87_05375</name>
</gene>
<dbReference type="EMBL" id="CP054493">
    <property type="protein sequence ID" value="QOY55656.1"/>
    <property type="molecule type" value="Genomic_DNA"/>
</dbReference>
<dbReference type="KEGG" id="smas:HUE87_05375"/>
<evidence type="ECO:0000313" key="2">
    <source>
        <dbReference type="Proteomes" id="UP000593836"/>
    </source>
</evidence>
<protein>
    <submittedName>
        <fullName evidence="1">Uncharacterized protein</fullName>
    </submittedName>
</protein>
<name>A0A7S7M202_9BACT</name>
<keyword evidence="2" id="KW-1185">Reference proteome</keyword>
<dbReference type="RefSeq" id="WP_194367695.1">
    <property type="nucleotide sequence ID" value="NZ_CP054493.1"/>
</dbReference>
<proteinExistence type="predicted"/>